<feature type="compositionally biased region" description="Low complexity" evidence="3">
    <location>
        <begin position="18"/>
        <end position="29"/>
    </location>
</feature>
<dbReference type="GO" id="GO:0016807">
    <property type="term" value="F:cysteine-type carboxypeptidase activity"/>
    <property type="evidence" value="ECO:0007669"/>
    <property type="project" value="TreeGrafter"/>
</dbReference>
<keyword evidence="2" id="KW-0833">Ubl conjugation pathway</keyword>
<feature type="region of interest" description="Disordered" evidence="3">
    <location>
        <begin position="1"/>
        <end position="42"/>
    </location>
</feature>
<dbReference type="GO" id="GO:0140934">
    <property type="term" value="F:histone deubiquitinase activity"/>
    <property type="evidence" value="ECO:0007669"/>
    <property type="project" value="UniProtKB-UniRule"/>
</dbReference>
<evidence type="ECO:0000313" key="6">
    <source>
        <dbReference type="Proteomes" id="UP000828390"/>
    </source>
</evidence>
<keyword evidence="6" id="KW-1185">Reference proteome</keyword>
<dbReference type="GO" id="GO:1990380">
    <property type="term" value="F:K48-linked deubiquitinase activity"/>
    <property type="evidence" value="ECO:0007669"/>
    <property type="project" value="UniProtKB-UniRule"/>
</dbReference>
<dbReference type="AlphaFoldDB" id="A0A9D4RYE3"/>
<evidence type="ECO:0000256" key="1">
    <source>
        <dbReference type="ARBA" id="ARBA00006616"/>
    </source>
</evidence>
<name>A0A9D4RYE3_DREPO</name>
<dbReference type="GO" id="GO:0036435">
    <property type="term" value="F:K48-linked polyubiquitin modification-dependent protein binding"/>
    <property type="evidence" value="ECO:0007669"/>
    <property type="project" value="UniProtKB-UniRule"/>
</dbReference>
<comment type="caution">
    <text evidence="5">The sequence shown here is derived from an EMBL/GenBank/DDBJ whole genome shotgun (WGS) entry which is preliminary data.</text>
</comment>
<protein>
    <recommendedName>
        <fullName evidence="2">Ubiquitin carboxyl-terminal hydrolase</fullName>
        <ecNumber evidence="2">3.4.19.12</ecNumber>
    </recommendedName>
</protein>
<feature type="compositionally biased region" description="Basic and acidic residues" evidence="3">
    <location>
        <begin position="71"/>
        <end position="82"/>
    </location>
</feature>
<dbReference type="InterPro" id="IPR033979">
    <property type="entry name" value="MINDY_domain"/>
</dbReference>
<comment type="function">
    <text evidence="2">Hydrolase that can specifically remove 'Lys-48'-linked conjugated ubiquitin from proteins. Has exodeubiquitinase activity and has a preference for long polyubiquitin chains. May play a regulatory role at the level of protein turnover.</text>
</comment>
<proteinExistence type="inferred from homology"/>
<evidence type="ECO:0000256" key="2">
    <source>
        <dbReference type="RuleBase" id="RU367139"/>
    </source>
</evidence>
<dbReference type="EMBL" id="JAIWYP010000001">
    <property type="protein sequence ID" value="KAH3883142.1"/>
    <property type="molecule type" value="Genomic_DNA"/>
</dbReference>
<dbReference type="GO" id="GO:0071108">
    <property type="term" value="P:protein K48-linked deubiquitination"/>
    <property type="evidence" value="ECO:0007669"/>
    <property type="project" value="TreeGrafter"/>
</dbReference>
<dbReference type="GO" id="GO:0004843">
    <property type="term" value="F:cysteine-type deubiquitinase activity"/>
    <property type="evidence" value="ECO:0007669"/>
    <property type="project" value="UniProtKB-UniRule"/>
</dbReference>
<feature type="compositionally biased region" description="Polar residues" evidence="3">
    <location>
        <begin position="8"/>
        <end position="17"/>
    </location>
</feature>
<evidence type="ECO:0000256" key="3">
    <source>
        <dbReference type="SAM" id="MobiDB-lite"/>
    </source>
</evidence>
<feature type="compositionally biased region" description="Polar residues" evidence="3">
    <location>
        <begin position="30"/>
        <end position="42"/>
    </location>
</feature>
<feature type="domain" description="MINDY deubiquitinase" evidence="4">
    <location>
        <begin position="189"/>
        <end position="442"/>
    </location>
</feature>
<keyword evidence="2" id="KW-0645">Protease</keyword>
<gene>
    <name evidence="5" type="ORF">DPMN_007092</name>
</gene>
<dbReference type="GO" id="GO:0071944">
    <property type="term" value="C:cell periphery"/>
    <property type="evidence" value="ECO:0007669"/>
    <property type="project" value="TreeGrafter"/>
</dbReference>
<evidence type="ECO:0000259" key="4">
    <source>
        <dbReference type="Pfam" id="PF04424"/>
    </source>
</evidence>
<feature type="compositionally biased region" description="Polar residues" evidence="3">
    <location>
        <begin position="60"/>
        <end position="70"/>
    </location>
</feature>
<accession>A0A9D4RYE3</accession>
<reference evidence="5" key="2">
    <citation type="submission" date="2020-11" db="EMBL/GenBank/DDBJ databases">
        <authorList>
            <person name="McCartney M.A."/>
            <person name="Auch B."/>
            <person name="Kono T."/>
            <person name="Mallez S."/>
            <person name="Becker A."/>
            <person name="Gohl D.M."/>
            <person name="Silverstein K.A.T."/>
            <person name="Koren S."/>
            <person name="Bechman K.B."/>
            <person name="Herman A."/>
            <person name="Abrahante J.E."/>
            <person name="Garbe J."/>
        </authorList>
    </citation>
    <scope>NUCLEOTIDE SEQUENCE</scope>
    <source>
        <strain evidence="5">Duluth1</strain>
        <tissue evidence="5">Whole animal</tissue>
    </source>
</reference>
<evidence type="ECO:0000313" key="5">
    <source>
        <dbReference type="EMBL" id="KAH3883142.1"/>
    </source>
</evidence>
<feature type="compositionally biased region" description="Basic and acidic residues" evidence="3">
    <location>
        <begin position="144"/>
        <end position="155"/>
    </location>
</feature>
<feature type="region of interest" description="Disordered" evidence="3">
    <location>
        <begin position="506"/>
        <end position="557"/>
    </location>
</feature>
<reference evidence="5" key="1">
    <citation type="journal article" date="2019" name="bioRxiv">
        <title>The Genome of the Zebra Mussel, Dreissena polymorpha: A Resource for Invasive Species Research.</title>
        <authorList>
            <person name="McCartney M.A."/>
            <person name="Auch B."/>
            <person name="Kono T."/>
            <person name="Mallez S."/>
            <person name="Zhang Y."/>
            <person name="Obille A."/>
            <person name="Becker A."/>
            <person name="Abrahante J.E."/>
            <person name="Garbe J."/>
            <person name="Badalamenti J.P."/>
            <person name="Herman A."/>
            <person name="Mangelson H."/>
            <person name="Liachko I."/>
            <person name="Sullivan S."/>
            <person name="Sone E.D."/>
            <person name="Koren S."/>
            <person name="Silverstein K.A.T."/>
            <person name="Beckman K.B."/>
            <person name="Gohl D.M."/>
        </authorList>
    </citation>
    <scope>NUCLEOTIDE SEQUENCE</scope>
    <source>
        <strain evidence="5">Duluth1</strain>
        <tissue evidence="5">Whole animal</tissue>
    </source>
</reference>
<dbReference type="EC" id="3.4.19.12" evidence="2"/>
<comment type="catalytic activity">
    <reaction evidence="2">
        <text>Thiol-dependent hydrolysis of ester, thioester, amide, peptide and isopeptide bonds formed by the C-terminal Gly of ubiquitin (a 76-residue protein attached to proteins as an intracellular targeting signal).</text>
        <dbReference type="EC" id="3.4.19.12"/>
    </reaction>
</comment>
<keyword evidence="2" id="KW-0788">Thiol protease</keyword>
<dbReference type="InterPro" id="IPR007518">
    <property type="entry name" value="MINDY"/>
</dbReference>
<keyword evidence="2" id="KW-0378">Hydrolase</keyword>
<feature type="region of interest" description="Disordered" evidence="3">
    <location>
        <begin position="131"/>
        <end position="169"/>
    </location>
</feature>
<organism evidence="5 6">
    <name type="scientific">Dreissena polymorpha</name>
    <name type="common">Zebra mussel</name>
    <name type="synonym">Mytilus polymorpha</name>
    <dbReference type="NCBI Taxonomy" id="45954"/>
    <lineage>
        <taxon>Eukaryota</taxon>
        <taxon>Metazoa</taxon>
        <taxon>Spiralia</taxon>
        <taxon>Lophotrochozoa</taxon>
        <taxon>Mollusca</taxon>
        <taxon>Bivalvia</taxon>
        <taxon>Autobranchia</taxon>
        <taxon>Heteroconchia</taxon>
        <taxon>Euheterodonta</taxon>
        <taxon>Imparidentia</taxon>
        <taxon>Neoheterodontei</taxon>
        <taxon>Myida</taxon>
        <taxon>Dreissenoidea</taxon>
        <taxon>Dreissenidae</taxon>
        <taxon>Dreissena</taxon>
    </lineage>
</organism>
<dbReference type="GO" id="GO:0006508">
    <property type="term" value="P:proteolysis"/>
    <property type="evidence" value="ECO:0007669"/>
    <property type="project" value="UniProtKB-KW"/>
</dbReference>
<comment type="similarity">
    <text evidence="1 2">Belongs to the MINDY deubiquitinase family. FAM63 subfamily.</text>
</comment>
<dbReference type="Pfam" id="PF04424">
    <property type="entry name" value="MINDY_DUB"/>
    <property type="match status" value="1"/>
</dbReference>
<feature type="compositionally biased region" description="Basic and acidic residues" evidence="3">
    <location>
        <begin position="538"/>
        <end position="557"/>
    </location>
</feature>
<dbReference type="PANTHER" id="PTHR18063">
    <property type="entry name" value="NF-E2 INDUCIBLE PROTEIN"/>
    <property type="match status" value="1"/>
</dbReference>
<feature type="region of interest" description="Disordered" evidence="3">
    <location>
        <begin position="55"/>
        <end position="92"/>
    </location>
</feature>
<dbReference type="Proteomes" id="UP000828390">
    <property type="component" value="Unassembled WGS sequence"/>
</dbReference>
<sequence>MDHDDKQNTIINDSNMVENNENSTSDNDNQPVNTNQNCNSPMLSKDLCIVNNEHQEDHASSSVSGLQTDSSKSDLQDTESRSTDSPFVEDDFPEDAFIDTDEEKNTTPLPPQDIKPEQKLLEEESVASIPTTIHCEAQNNISENKSKTEYSKEESIPTEDGAGIGMNAGWNSNKEGAAVASGSNSSESVYHVKWVFFKNAQKPIITQNENGPCPLLAIMNVLLLKDCVKLAPHTEFVSANQLMTYLGDCVLSHVPGEEGVSTPSRLNFEQNMGDAMAVMYKLQTGLDVNVKFTGVRDFEYTPEYIIFDLLQIPLYHGWLVDPQNHLDNTAVGKFSYNQLVERIITLKTSEDPELVQQALVAEQFLESSASQLTYHGLSELATQLKCDELAVLFRNNHFTTLYRSKDELLQLVTDQGFLHEANVVWETLSNVEGDCHFVDSNFRTYTKPEPPPLQMEPSSVLLNSEEQIDQDYLVALSLQQEQQQQTWSAPVSNMTDEEFAKQLQLEEEERAAMEDQRGQVSRDPPPANQQQQRRNHGNRRDDRDRDDKGKKSDCCLL</sequence>
<dbReference type="PANTHER" id="PTHR18063:SF6">
    <property type="entry name" value="UBIQUITIN CARBOXYL-TERMINAL HYDROLASE"/>
    <property type="match status" value="1"/>
</dbReference>
<dbReference type="OrthoDB" id="10261212at2759"/>
<dbReference type="GO" id="GO:0005829">
    <property type="term" value="C:cytosol"/>
    <property type="evidence" value="ECO:0007669"/>
    <property type="project" value="TreeGrafter"/>
</dbReference>